<sequence>MHENHHQRRGNPRRSATRSASLRCGGMIVAIATLCSAGCVADAIRSTWQPYAAAKKRTEIKVRATKEARRNWEQSYQSSYASSPCASDAEAGYIAAYVDTAMGMGECPPPVPARRLLSAHAIHQTYPAAVPWYQGYNFGHVDAVARGVDRWRLAPLNPELALALCGCRREAQTTSPEPTETFELLPQEPLQPEPEVELDMQMLPAPETPEADTNDLI</sequence>
<proteinExistence type="predicted"/>
<organism evidence="2 3">
    <name type="scientific">Stieleria maiorica</name>
    <dbReference type="NCBI Taxonomy" id="2795974"/>
    <lineage>
        <taxon>Bacteria</taxon>
        <taxon>Pseudomonadati</taxon>
        <taxon>Planctomycetota</taxon>
        <taxon>Planctomycetia</taxon>
        <taxon>Pirellulales</taxon>
        <taxon>Pirellulaceae</taxon>
        <taxon>Stieleria</taxon>
    </lineage>
</organism>
<accession>A0A5B9MQ50</accession>
<dbReference type="Proteomes" id="UP000321353">
    <property type="component" value="Chromosome"/>
</dbReference>
<dbReference type="AlphaFoldDB" id="A0A5B9MQ50"/>
<evidence type="ECO:0000256" key="1">
    <source>
        <dbReference type="SAM" id="MobiDB-lite"/>
    </source>
</evidence>
<evidence type="ECO:0000313" key="2">
    <source>
        <dbReference type="EMBL" id="QEG01846.1"/>
    </source>
</evidence>
<evidence type="ECO:0000313" key="3">
    <source>
        <dbReference type="Proteomes" id="UP000321353"/>
    </source>
</evidence>
<keyword evidence="3" id="KW-1185">Reference proteome</keyword>
<name>A0A5B9MQ50_9BACT</name>
<feature type="compositionally biased region" description="Low complexity" evidence="1">
    <location>
        <begin position="172"/>
        <end position="190"/>
    </location>
</feature>
<gene>
    <name evidence="2" type="ORF">Mal15_59270</name>
</gene>
<dbReference type="KEGG" id="smam:Mal15_59270"/>
<dbReference type="EMBL" id="CP036264">
    <property type="protein sequence ID" value="QEG01846.1"/>
    <property type="molecule type" value="Genomic_DNA"/>
</dbReference>
<reference evidence="2 3" key="1">
    <citation type="submission" date="2019-02" db="EMBL/GenBank/DDBJ databases">
        <title>Planctomycetal bacteria perform biofilm scaping via a novel small molecule.</title>
        <authorList>
            <person name="Jeske O."/>
            <person name="Boedeker C."/>
            <person name="Wiegand S."/>
            <person name="Breitling P."/>
            <person name="Kallscheuer N."/>
            <person name="Jogler M."/>
            <person name="Rohde M."/>
            <person name="Petersen J."/>
            <person name="Medema M.H."/>
            <person name="Surup F."/>
            <person name="Jogler C."/>
        </authorList>
    </citation>
    <scope>NUCLEOTIDE SEQUENCE [LARGE SCALE GENOMIC DNA]</scope>
    <source>
        <strain evidence="2 3">Mal15</strain>
    </source>
</reference>
<protein>
    <submittedName>
        <fullName evidence="2">Uncharacterized protein</fullName>
    </submittedName>
</protein>
<feature type="region of interest" description="Disordered" evidence="1">
    <location>
        <begin position="172"/>
        <end position="217"/>
    </location>
</feature>
<dbReference type="RefSeq" id="WP_147870867.1">
    <property type="nucleotide sequence ID" value="NZ_CP036264.1"/>
</dbReference>